<dbReference type="InterPro" id="IPR051013">
    <property type="entry name" value="MBL_superfamily_lactonases"/>
</dbReference>
<comment type="similarity">
    <text evidence="1">Belongs to the metallo-beta-lactamase superfamily.</text>
</comment>
<dbReference type="AlphaFoldDB" id="A0A2D2DFM2"/>
<keyword evidence="2" id="KW-0479">Metal-binding</keyword>
<evidence type="ECO:0000256" key="3">
    <source>
        <dbReference type="ARBA" id="ARBA00022801"/>
    </source>
</evidence>
<protein>
    <submittedName>
        <fullName evidence="6">MBL fold metallo-hydrolase</fullName>
    </submittedName>
</protein>
<accession>A0A2D2DFM2</accession>
<proteinExistence type="inferred from homology"/>
<evidence type="ECO:0000313" key="6">
    <source>
        <dbReference type="EMBL" id="ATQ73729.1"/>
    </source>
</evidence>
<dbReference type="Proteomes" id="UP000229897">
    <property type="component" value="Chromosome"/>
</dbReference>
<keyword evidence="7" id="KW-1185">Reference proteome</keyword>
<evidence type="ECO:0000256" key="1">
    <source>
        <dbReference type="ARBA" id="ARBA00007749"/>
    </source>
</evidence>
<dbReference type="SUPFAM" id="SSF56281">
    <property type="entry name" value="Metallo-hydrolase/oxidoreductase"/>
    <property type="match status" value="1"/>
</dbReference>
<dbReference type="InterPro" id="IPR036866">
    <property type="entry name" value="RibonucZ/Hydroxyglut_hydro"/>
</dbReference>
<dbReference type="PANTHER" id="PTHR42978:SF3">
    <property type="entry name" value="BLR3078 PROTEIN"/>
    <property type="match status" value="1"/>
</dbReference>
<dbReference type="InterPro" id="IPR001279">
    <property type="entry name" value="Metallo-B-lactamas"/>
</dbReference>
<dbReference type="CDD" id="cd07729">
    <property type="entry name" value="AHL_lactonase_MBL-fold"/>
    <property type="match status" value="1"/>
</dbReference>
<keyword evidence="3 6" id="KW-0378">Hydrolase</keyword>
<dbReference type="SMART" id="SM00849">
    <property type="entry name" value="Lactamase_B"/>
    <property type="match status" value="1"/>
</dbReference>
<evidence type="ECO:0000313" key="7">
    <source>
        <dbReference type="Proteomes" id="UP000229897"/>
    </source>
</evidence>
<evidence type="ECO:0000259" key="5">
    <source>
        <dbReference type="SMART" id="SM00849"/>
    </source>
</evidence>
<reference evidence="6" key="1">
    <citation type="submission" date="2017-10" db="EMBL/GenBank/DDBJ databases">
        <title>Massilia psychrophilum sp. nov., a novel purple-pigmented bacterium isolated from Tianshan glacier, Xinjiang Municipality, China.</title>
        <authorList>
            <person name="Wang H."/>
        </authorList>
    </citation>
    <scope>NUCLEOTIDE SEQUENCE [LARGE SCALE GENOMIC DNA]</scope>
    <source>
        <strain evidence="6">B2</strain>
    </source>
</reference>
<feature type="domain" description="Metallo-beta-lactamase" evidence="5">
    <location>
        <begin position="82"/>
        <end position="287"/>
    </location>
</feature>
<evidence type="ECO:0000256" key="2">
    <source>
        <dbReference type="ARBA" id="ARBA00022723"/>
    </source>
</evidence>
<name>A0A2D2DFM2_9BURK</name>
<keyword evidence="4" id="KW-0862">Zinc</keyword>
<dbReference type="GO" id="GO:0016787">
    <property type="term" value="F:hydrolase activity"/>
    <property type="evidence" value="ECO:0007669"/>
    <property type="project" value="UniProtKB-KW"/>
</dbReference>
<dbReference type="Pfam" id="PF00753">
    <property type="entry name" value="Lactamase_B"/>
    <property type="match status" value="1"/>
</dbReference>
<organism evidence="6 7">
    <name type="scientific">Massilia violaceinigra</name>
    <dbReference type="NCBI Taxonomy" id="2045208"/>
    <lineage>
        <taxon>Bacteria</taxon>
        <taxon>Pseudomonadati</taxon>
        <taxon>Pseudomonadota</taxon>
        <taxon>Betaproteobacteria</taxon>
        <taxon>Burkholderiales</taxon>
        <taxon>Oxalobacteraceae</taxon>
        <taxon>Telluria group</taxon>
        <taxon>Massilia</taxon>
    </lineage>
</organism>
<dbReference type="PANTHER" id="PTHR42978">
    <property type="entry name" value="QUORUM-QUENCHING LACTONASE YTNP-RELATED-RELATED"/>
    <property type="match status" value="1"/>
</dbReference>
<evidence type="ECO:0000256" key="4">
    <source>
        <dbReference type="ARBA" id="ARBA00022833"/>
    </source>
</evidence>
<dbReference type="GO" id="GO:0046872">
    <property type="term" value="F:metal ion binding"/>
    <property type="evidence" value="ECO:0007669"/>
    <property type="project" value="UniProtKB-KW"/>
</dbReference>
<dbReference type="EMBL" id="CP024608">
    <property type="protein sequence ID" value="ATQ73729.1"/>
    <property type="molecule type" value="Genomic_DNA"/>
</dbReference>
<dbReference type="KEGG" id="mass:CR152_03790"/>
<dbReference type="Gene3D" id="3.60.15.10">
    <property type="entry name" value="Ribonuclease Z/Hydroxyacylglutathione hydrolase-like"/>
    <property type="match status" value="1"/>
</dbReference>
<sequence length="303" mass="32982">MGVGTLCSQRRASSVLSLSKLQRRIMRLCFRLFALTAFFLPIAAAAANTPLRLYVLDCGTLAVADLAAIDPVAGKGKSKTLADACYLVVHPKGTLVWDTGLGDELAAKPEGVQAAPGFHMSMKKSVAAQFKEIGVAPDSVRYLGLSHMHGDHIGNVSLFPHSTLLMQKEEYAAAFGPRAASFGNDPSAYPTLARNPVTKLNGDHDVFGDGSVLIKRAPGHTPGHQVLFLQLPNTGKVLLSGDMTVYESHWHSRTVPTFNFDKPASRRTMAHMARFLKANQAKLWIQHDFEQNATLRRAPAYYD</sequence>
<gene>
    <name evidence="6" type="ORF">CR152_03790</name>
</gene>